<feature type="compositionally biased region" description="Gly residues" evidence="1">
    <location>
        <begin position="41"/>
        <end position="52"/>
    </location>
</feature>
<dbReference type="AlphaFoldDB" id="A0AAE1LEZ9"/>
<feature type="region of interest" description="Disordered" evidence="1">
    <location>
        <begin position="1"/>
        <end position="52"/>
    </location>
</feature>
<keyword evidence="3" id="KW-1185">Reference proteome</keyword>
<reference evidence="2" key="2">
    <citation type="journal article" date="2023" name="BMC Genomics">
        <title>Pest status, molecular evolution, and epigenetic factors derived from the genome assembly of Frankliniella fusca, a thysanopteran phytovirus vector.</title>
        <authorList>
            <person name="Catto M.A."/>
            <person name="Labadie P.E."/>
            <person name="Jacobson A.L."/>
            <person name="Kennedy G.G."/>
            <person name="Srinivasan R."/>
            <person name="Hunt B.G."/>
        </authorList>
    </citation>
    <scope>NUCLEOTIDE SEQUENCE</scope>
    <source>
        <strain evidence="2">PL_HMW_Pooled</strain>
    </source>
</reference>
<evidence type="ECO:0000313" key="2">
    <source>
        <dbReference type="EMBL" id="KAK3917223.1"/>
    </source>
</evidence>
<organism evidence="2 3">
    <name type="scientific">Frankliniella fusca</name>
    <dbReference type="NCBI Taxonomy" id="407009"/>
    <lineage>
        <taxon>Eukaryota</taxon>
        <taxon>Metazoa</taxon>
        <taxon>Ecdysozoa</taxon>
        <taxon>Arthropoda</taxon>
        <taxon>Hexapoda</taxon>
        <taxon>Insecta</taxon>
        <taxon>Pterygota</taxon>
        <taxon>Neoptera</taxon>
        <taxon>Paraneoptera</taxon>
        <taxon>Thysanoptera</taxon>
        <taxon>Terebrantia</taxon>
        <taxon>Thripoidea</taxon>
        <taxon>Thripidae</taxon>
        <taxon>Frankliniella</taxon>
    </lineage>
</organism>
<evidence type="ECO:0000313" key="3">
    <source>
        <dbReference type="Proteomes" id="UP001219518"/>
    </source>
</evidence>
<protein>
    <submittedName>
        <fullName evidence="2">KH domain-containing, RNA-binding, signal transduction-associated protein 2</fullName>
    </submittedName>
</protein>
<accession>A0AAE1LEZ9</accession>
<comment type="caution">
    <text evidence="2">The sequence shown here is derived from an EMBL/GenBank/DDBJ whole genome shotgun (WGS) entry which is preliminary data.</text>
</comment>
<name>A0AAE1LEZ9_9NEOP</name>
<gene>
    <name evidence="2" type="ORF">KUF71_006807</name>
</gene>
<evidence type="ECO:0000256" key="1">
    <source>
        <dbReference type="SAM" id="MobiDB-lite"/>
    </source>
</evidence>
<dbReference type="EMBL" id="JAHWGI010000700">
    <property type="protein sequence ID" value="KAK3917223.1"/>
    <property type="molecule type" value="Genomic_DNA"/>
</dbReference>
<proteinExistence type="predicted"/>
<dbReference type="Proteomes" id="UP001219518">
    <property type="component" value="Unassembled WGS sequence"/>
</dbReference>
<reference evidence="2" key="1">
    <citation type="submission" date="2021-07" db="EMBL/GenBank/DDBJ databases">
        <authorList>
            <person name="Catto M.A."/>
            <person name="Jacobson A."/>
            <person name="Kennedy G."/>
            <person name="Labadie P."/>
            <person name="Hunt B.G."/>
            <person name="Srinivasan R."/>
        </authorList>
    </citation>
    <scope>NUCLEOTIDE SEQUENCE</scope>
    <source>
        <strain evidence="2">PL_HMW_Pooled</strain>
        <tissue evidence="2">Head</tissue>
    </source>
</reference>
<sequence length="114" mass="12570">MTVRGCPTPRSRPRWRWTRLSAPSPPAHDQARLRHSVSSDFGGGGGGAGGQGILEASTWTWARVLGVDEDPEHALRGGRAWRVDLGRARRLTSHSRFAKTRVRVTVQPVTRHGE</sequence>